<dbReference type="AlphaFoldDB" id="A0A9W8AQD0"/>
<sequence>MSAEQPANDPDRWITSYQAEYTWKMPRPSHTATSRPHISTPPIALPSPGAQLTSHVHYNICSRPVSGTADMTCQVCPTANDQPGTAPTTGPLDHDKPSSKPPRRPIVKKKSRPKHRRLRPVIIIKGTTSEGKTPSDTEPNAQSAHQDATGTESTQDEHPRGSSAVGILGTNSYQGEPLTSGTKYMPSAYPGPTSTFAHMRQYIDRNDEVIHKNQYLLRDLEKRLGNHVQRLKTITAATGDAPTKQSKPSTPPVTSRTGGSNSMEVDAVQRVHTLTEEIKQSLRVLKYAISPPP</sequence>
<organism evidence="2 3">
    <name type="scientific">Dispira parvispora</name>
    <dbReference type="NCBI Taxonomy" id="1520584"/>
    <lineage>
        <taxon>Eukaryota</taxon>
        <taxon>Fungi</taxon>
        <taxon>Fungi incertae sedis</taxon>
        <taxon>Zoopagomycota</taxon>
        <taxon>Kickxellomycotina</taxon>
        <taxon>Dimargaritomycetes</taxon>
        <taxon>Dimargaritales</taxon>
        <taxon>Dimargaritaceae</taxon>
        <taxon>Dispira</taxon>
    </lineage>
</organism>
<dbReference type="Proteomes" id="UP001150925">
    <property type="component" value="Unassembled WGS sequence"/>
</dbReference>
<dbReference type="EMBL" id="JANBPY010001054">
    <property type="protein sequence ID" value="KAJ1961868.1"/>
    <property type="molecule type" value="Genomic_DNA"/>
</dbReference>
<gene>
    <name evidence="2" type="ORF">IWQ62_003718</name>
</gene>
<feature type="compositionally biased region" description="Polar residues" evidence="1">
    <location>
        <begin position="169"/>
        <end position="182"/>
    </location>
</feature>
<evidence type="ECO:0000313" key="3">
    <source>
        <dbReference type="Proteomes" id="UP001150925"/>
    </source>
</evidence>
<proteinExistence type="predicted"/>
<keyword evidence="3" id="KW-1185">Reference proteome</keyword>
<feature type="compositionally biased region" description="Polar residues" evidence="1">
    <location>
        <begin position="126"/>
        <end position="153"/>
    </location>
</feature>
<evidence type="ECO:0000313" key="2">
    <source>
        <dbReference type="EMBL" id="KAJ1961868.1"/>
    </source>
</evidence>
<accession>A0A9W8AQD0</accession>
<feature type="region of interest" description="Disordered" evidence="1">
    <location>
        <begin position="236"/>
        <end position="265"/>
    </location>
</feature>
<feature type="compositionally biased region" description="Basic residues" evidence="1">
    <location>
        <begin position="101"/>
        <end position="119"/>
    </location>
</feature>
<feature type="region of interest" description="Disordered" evidence="1">
    <location>
        <begin position="82"/>
        <end position="186"/>
    </location>
</feature>
<evidence type="ECO:0000256" key="1">
    <source>
        <dbReference type="SAM" id="MobiDB-lite"/>
    </source>
</evidence>
<name>A0A9W8AQD0_9FUNG</name>
<protein>
    <submittedName>
        <fullName evidence="2">Uncharacterized protein</fullName>
    </submittedName>
</protein>
<comment type="caution">
    <text evidence="2">The sequence shown here is derived from an EMBL/GenBank/DDBJ whole genome shotgun (WGS) entry which is preliminary data.</text>
</comment>
<reference evidence="2" key="1">
    <citation type="submission" date="2022-07" db="EMBL/GenBank/DDBJ databases">
        <title>Phylogenomic reconstructions and comparative analyses of Kickxellomycotina fungi.</title>
        <authorList>
            <person name="Reynolds N.K."/>
            <person name="Stajich J.E."/>
            <person name="Barry K."/>
            <person name="Grigoriev I.V."/>
            <person name="Crous P."/>
            <person name="Smith M.E."/>
        </authorList>
    </citation>
    <scope>NUCLEOTIDE SEQUENCE</scope>
    <source>
        <strain evidence="2">RSA 1196</strain>
    </source>
</reference>
<dbReference type="OrthoDB" id="10359606at2759"/>
<feature type="compositionally biased region" description="Polar residues" evidence="1">
    <location>
        <begin position="243"/>
        <end position="263"/>
    </location>
</feature>